<feature type="compositionally biased region" description="Basic and acidic residues" evidence="1">
    <location>
        <begin position="1"/>
        <end position="10"/>
    </location>
</feature>
<name>A0A853AVK6_9PSEU</name>
<dbReference type="Proteomes" id="UP000587002">
    <property type="component" value="Unassembled WGS sequence"/>
</dbReference>
<protein>
    <submittedName>
        <fullName evidence="2">Uncharacterized protein</fullName>
    </submittedName>
</protein>
<evidence type="ECO:0000313" key="2">
    <source>
        <dbReference type="EMBL" id="NYI86664.1"/>
    </source>
</evidence>
<dbReference type="EMBL" id="JACCFJ010000001">
    <property type="protein sequence ID" value="NYI86664.1"/>
    <property type="molecule type" value="Genomic_DNA"/>
</dbReference>
<proteinExistence type="predicted"/>
<keyword evidence="3" id="KW-1185">Reference proteome</keyword>
<sequence length="36" mass="3925">MRTADVHRSVGDPPRPSGTVDRRFDDLDALVTTLAS</sequence>
<evidence type="ECO:0000256" key="1">
    <source>
        <dbReference type="SAM" id="MobiDB-lite"/>
    </source>
</evidence>
<organism evidence="2 3">
    <name type="scientific">Saccharopolyspora hordei</name>
    <dbReference type="NCBI Taxonomy" id="1838"/>
    <lineage>
        <taxon>Bacteria</taxon>
        <taxon>Bacillati</taxon>
        <taxon>Actinomycetota</taxon>
        <taxon>Actinomycetes</taxon>
        <taxon>Pseudonocardiales</taxon>
        <taxon>Pseudonocardiaceae</taxon>
        <taxon>Saccharopolyspora</taxon>
    </lineage>
</organism>
<feature type="region of interest" description="Disordered" evidence="1">
    <location>
        <begin position="1"/>
        <end position="24"/>
    </location>
</feature>
<reference evidence="2 3" key="1">
    <citation type="submission" date="2020-07" db="EMBL/GenBank/DDBJ databases">
        <title>Sequencing the genomes of 1000 actinobacteria strains.</title>
        <authorList>
            <person name="Klenk H.-P."/>
        </authorList>
    </citation>
    <scope>NUCLEOTIDE SEQUENCE [LARGE SCALE GENOMIC DNA]</scope>
    <source>
        <strain evidence="2 3">DSM 44065</strain>
    </source>
</reference>
<accession>A0A853AVK6</accession>
<comment type="caution">
    <text evidence="2">The sequence shown here is derived from an EMBL/GenBank/DDBJ whole genome shotgun (WGS) entry which is preliminary data.</text>
</comment>
<evidence type="ECO:0000313" key="3">
    <source>
        <dbReference type="Proteomes" id="UP000587002"/>
    </source>
</evidence>
<dbReference type="AlphaFoldDB" id="A0A853AVK6"/>
<gene>
    <name evidence="2" type="ORF">HNR68_005294</name>
</gene>